<name>A0ABP2AS19_SARVE</name>
<dbReference type="Pfam" id="PF00534">
    <property type="entry name" value="Glycos_transf_1"/>
    <property type="match status" value="1"/>
</dbReference>
<dbReference type="Gene3D" id="3.90.550.10">
    <property type="entry name" value="Spore Coat Polysaccharide Biosynthesis Protein SpsA, Chain A"/>
    <property type="match status" value="1"/>
</dbReference>
<evidence type="ECO:0000313" key="3">
    <source>
        <dbReference type="EMBL" id="CUN80683.1"/>
    </source>
</evidence>
<protein>
    <submittedName>
        <fullName evidence="3">Lipopolysaccharide 1,2-N-acetylglucosaminetransferase</fullName>
    </submittedName>
</protein>
<sequence length="622" mass="72591">MNKLSIILIHNCNNIDNSLNNIFNQTFINFEVFIITYTKNLELPKLTENKIHIIEPYNNFSIFNELISLSASLTGDFITFMNSSDINAFERFEKQILFMNLNNLNICSCLEMPLHNNIQQKQALIESNNFITSDDINSVISASYLPLDLYTFVFRKSFFIKILYYSSYYFFTSEIDLILYFLRFENISKIPEVLYYVDNPKIPYDECLNYYLGPNTTNKLAIFNENKTLDNQYYFNEIINSRKKTTKDNKKYKYTIVSILNYFNIGGTESYIINLAKKLKKENINLCILTNKCFNKEVFAFYNIEFHVLNLYNKKELTTIISSINNIKVIQIHMNEDINLCKVIKSIIDVPLVLTIHGIYYSQKLLSNYLSYIDKVVFVSDYSKKYYNQLMTQLSFKENVTIPNGIENSIKNINCKNILRNTLKIQKNSIIILYCSRLSYNKSNLAMLFLESFKNIAKKNKKIFAVIIGHGNYYKQINELSYNINLELKENKIFTLANRFNIFDYYNDSDLIIGTGRVALEAMSIGKPVISFGSNGEVNIINKNTIEKMINSNFGDHSSSSPKFDNELIIEKLSTSINLLINSKEKSKKLGNWNKFYVEKHLSLDTISKFYIKLCENENFNE</sequence>
<organism evidence="3 4">
    <name type="scientific">Sarcina ventriculi</name>
    <name type="common">Clostridium ventriculi</name>
    <dbReference type="NCBI Taxonomy" id="1267"/>
    <lineage>
        <taxon>Bacteria</taxon>
        <taxon>Bacillati</taxon>
        <taxon>Bacillota</taxon>
        <taxon>Clostridia</taxon>
        <taxon>Eubacteriales</taxon>
        <taxon>Clostridiaceae</taxon>
        <taxon>Sarcina</taxon>
    </lineage>
</organism>
<evidence type="ECO:0000259" key="2">
    <source>
        <dbReference type="Pfam" id="PF13439"/>
    </source>
</evidence>
<dbReference type="EMBL" id="CYZR01000003">
    <property type="protein sequence ID" value="CUN80683.1"/>
    <property type="molecule type" value="Genomic_DNA"/>
</dbReference>
<dbReference type="RefSeq" id="WP_082412327.1">
    <property type="nucleotide sequence ID" value="NZ_CABIXL010000003.1"/>
</dbReference>
<feature type="domain" description="Glycosyltransferase subfamily 4-like N-terminal" evidence="2">
    <location>
        <begin position="265"/>
        <end position="407"/>
    </location>
</feature>
<dbReference type="PANTHER" id="PTHR12526">
    <property type="entry name" value="GLYCOSYLTRANSFERASE"/>
    <property type="match status" value="1"/>
</dbReference>
<dbReference type="Pfam" id="PF13439">
    <property type="entry name" value="Glyco_transf_4"/>
    <property type="match status" value="1"/>
</dbReference>
<dbReference type="InterPro" id="IPR001296">
    <property type="entry name" value="Glyco_trans_1"/>
</dbReference>
<keyword evidence="4" id="KW-1185">Reference proteome</keyword>
<feature type="domain" description="Glycosyl transferase family 1" evidence="1">
    <location>
        <begin position="419"/>
        <end position="544"/>
    </location>
</feature>
<accession>A0ABP2AS19</accession>
<dbReference type="CDD" id="cd00761">
    <property type="entry name" value="Glyco_tranf_GTA_type"/>
    <property type="match status" value="1"/>
</dbReference>
<proteinExistence type="predicted"/>
<reference evidence="3 4" key="1">
    <citation type="submission" date="2015-09" db="EMBL/GenBank/DDBJ databases">
        <authorList>
            <consortium name="Pathogen Informatics"/>
            <person name="Wu L."/>
            <person name="Ma J."/>
        </authorList>
    </citation>
    <scope>NUCLEOTIDE SEQUENCE [LARGE SCALE GENOMIC DNA]</scope>
    <source>
        <strain evidence="3 4">2789STDY5834858</strain>
    </source>
</reference>
<evidence type="ECO:0000259" key="1">
    <source>
        <dbReference type="Pfam" id="PF00534"/>
    </source>
</evidence>
<dbReference type="Gene3D" id="3.40.50.2000">
    <property type="entry name" value="Glycogen Phosphorylase B"/>
    <property type="match status" value="2"/>
</dbReference>
<dbReference type="Proteomes" id="UP000095488">
    <property type="component" value="Unassembled WGS sequence"/>
</dbReference>
<gene>
    <name evidence="3" type="ORF">ERS852473_01144</name>
</gene>
<comment type="caution">
    <text evidence="3">The sequence shown here is derived from an EMBL/GenBank/DDBJ whole genome shotgun (WGS) entry which is preliminary data.</text>
</comment>
<dbReference type="PANTHER" id="PTHR12526:SF634">
    <property type="entry name" value="BLL3361 PROTEIN"/>
    <property type="match status" value="1"/>
</dbReference>
<dbReference type="SUPFAM" id="SSF53756">
    <property type="entry name" value="UDP-Glycosyltransferase/glycogen phosphorylase"/>
    <property type="match status" value="1"/>
</dbReference>
<dbReference type="InterPro" id="IPR028098">
    <property type="entry name" value="Glyco_trans_4-like_N"/>
</dbReference>
<dbReference type="SUPFAM" id="SSF53448">
    <property type="entry name" value="Nucleotide-diphospho-sugar transferases"/>
    <property type="match status" value="1"/>
</dbReference>
<dbReference type="InterPro" id="IPR029044">
    <property type="entry name" value="Nucleotide-diphossugar_trans"/>
</dbReference>
<evidence type="ECO:0000313" key="4">
    <source>
        <dbReference type="Proteomes" id="UP000095488"/>
    </source>
</evidence>